<feature type="compositionally biased region" description="Polar residues" evidence="1">
    <location>
        <begin position="244"/>
        <end position="261"/>
    </location>
</feature>
<evidence type="ECO:0000313" key="3">
    <source>
        <dbReference type="EMBL" id="RRT82904.1"/>
    </source>
</evidence>
<feature type="region of interest" description="Disordered" evidence="1">
    <location>
        <begin position="244"/>
        <end position="276"/>
    </location>
</feature>
<dbReference type="EMBL" id="AMZH03000602">
    <property type="protein sequence ID" value="RRT82904.1"/>
    <property type="molecule type" value="Genomic_DNA"/>
</dbReference>
<gene>
    <name evidence="3" type="ORF">B296_00010915</name>
</gene>
<feature type="domain" description="DUF4378" evidence="2">
    <location>
        <begin position="61"/>
        <end position="213"/>
    </location>
</feature>
<dbReference type="InterPro" id="IPR025486">
    <property type="entry name" value="DUF4378"/>
</dbReference>
<name>A0A427B352_ENSVE</name>
<reference evidence="3 4" key="1">
    <citation type="journal article" date="2014" name="Agronomy (Basel)">
        <title>A Draft Genome Sequence for Ensete ventricosum, the Drought-Tolerant Tree Against Hunger.</title>
        <authorList>
            <person name="Harrison J."/>
            <person name="Moore K.A."/>
            <person name="Paszkiewicz K."/>
            <person name="Jones T."/>
            <person name="Grant M."/>
            <person name="Ambacheew D."/>
            <person name="Muzemil S."/>
            <person name="Studholme D.J."/>
        </authorList>
    </citation>
    <scope>NUCLEOTIDE SEQUENCE [LARGE SCALE GENOMIC DNA]</scope>
</reference>
<comment type="caution">
    <text evidence="3">The sequence shown here is derived from an EMBL/GenBank/DDBJ whole genome shotgun (WGS) entry which is preliminary data.</text>
</comment>
<evidence type="ECO:0000313" key="4">
    <source>
        <dbReference type="Proteomes" id="UP000287651"/>
    </source>
</evidence>
<dbReference type="AlphaFoldDB" id="A0A427B352"/>
<dbReference type="Proteomes" id="UP000287651">
    <property type="component" value="Unassembled WGS sequence"/>
</dbReference>
<dbReference type="Pfam" id="PF14309">
    <property type="entry name" value="DUF4378"/>
    <property type="match status" value="1"/>
</dbReference>
<protein>
    <recommendedName>
        <fullName evidence="2">DUF4378 domain-containing protein</fullName>
    </recommendedName>
</protein>
<proteinExistence type="predicted"/>
<accession>A0A427B352</accession>
<evidence type="ECO:0000259" key="2">
    <source>
        <dbReference type="Pfam" id="PF14309"/>
    </source>
</evidence>
<organism evidence="3 4">
    <name type="scientific">Ensete ventricosum</name>
    <name type="common">Abyssinian banana</name>
    <name type="synonym">Musa ensete</name>
    <dbReference type="NCBI Taxonomy" id="4639"/>
    <lineage>
        <taxon>Eukaryota</taxon>
        <taxon>Viridiplantae</taxon>
        <taxon>Streptophyta</taxon>
        <taxon>Embryophyta</taxon>
        <taxon>Tracheophyta</taxon>
        <taxon>Spermatophyta</taxon>
        <taxon>Magnoliopsida</taxon>
        <taxon>Liliopsida</taxon>
        <taxon>Zingiberales</taxon>
        <taxon>Musaceae</taxon>
        <taxon>Ensete</taxon>
    </lineage>
</organism>
<dbReference type="PANTHER" id="PTHR46836">
    <property type="entry name" value="AFADIN"/>
    <property type="match status" value="1"/>
</dbReference>
<sequence>MYINDFLIAELHSKTLTSKLGDSCADASILTSRNEDDREECEFFQQAGHLEEEFMDEEEREYTYLLDILIFSGVHSAKQDSLRDACYLPEYPVNPTLFEKLEKKYGKLVAWSRSERKLMFDLSNSILAEILAPCMDLHPWVNSTRRIGPMWGSEGLVEKTWQMLVKKRIELGAESKQTSGRTVALWRLEGELSKKWSKSRQLAFEMFSQMCTSIDRRSMVQPSTGRAIDRHTPHLRDPRRVKTTVNSMSQTPTKPKTCNQKNGKRLERPSDGFGVPGSTRYLLDDEAYFNTMLPDLEPVPPLVSLGPPSLRALMREEPARLRPSPAARTQDQVLNSCNFLFTA</sequence>
<evidence type="ECO:0000256" key="1">
    <source>
        <dbReference type="SAM" id="MobiDB-lite"/>
    </source>
</evidence>
<dbReference type="PANTHER" id="PTHR46836:SF8">
    <property type="entry name" value="AFADIN"/>
    <property type="match status" value="1"/>
</dbReference>